<dbReference type="PROSITE" id="PS51819">
    <property type="entry name" value="VOC"/>
    <property type="match status" value="1"/>
</dbReference>
<proteinExistence type="predicted"/>
<dbReference type="Gene3D" id="3.10.180.10">
    <property type="entry name" value="2,3-Dihydroxybiphenyl 1,2-Dioxygenase, domain 1"/>
    <property type="match status" value="1"/>
</dbReference>
<dbReference type="InterPro" id="IPR037523">
    <property type="entry name" value="VOC_core"/>
</dbReference>
<dbReference type="InterPro" id="IPR058998">
    <property type="entry name" value="YycE-like_N"/>
</dbReference>
<dbReference type="InterPro" id="IPR029068">
    <property type="entry name" value="Glyas_Bleomycin-R_OHBP_Dase"/>
</dbReference>
<evidence type="ECO:0000313" key="3">
    <source>
        <dbReference type="Proteomes" id="UP001203607"/>
    </source>
</evidence>
<sequence length="132" mass="15284">MIPRHANIRIGRPTDKLAEITKMYMEGLGFEVIGAFDDHEGFSGRMVGHPKHHYHLEFTTHPKEKAGRAPSPEHLLIFYLPDEKDYQNAMQRLKRSQFKQVTAFNPYWDTHGTTFEDLDGYRLVIAQAPSPF</sequence>
<dbReference type="InterPro" id="IPR058997">
    <property type="entry name" value="YycE-like_C"/>
</dbReference>
<dbReference type="Proteomes" id="UP001203607">
    <property type="component" value="Unassembled WGS sequence"/>
</dbReference>
<feature type="domain" description="VOC" evidence="1">
    <location>
        <begin position="4"/>
        <end position="128"/>
    </location>
</feature>
<gene>
    <name evidence="2" type="ORF">M3P19_04725</name>
</gene>
<dbReference type="RefSeq" id="WP_249656477.1">
    <property type="nucleotide sequence ID" value="NZ_JAMFMA010000001.1"/>
</dbReference>
<name>A0ABT0PPK0_9FLAO</name>
<reference evidence="2 3" key="1">
    <citation type="submission" date="2022-05" db="EMBL/GenBank/DDBJ databases">
        <authorList>
            <person name="Park J.-S."/>
        </authorList>
    </citation>
    <scope>NUCLEOTIDE SEQUENCE [LARGE SCALE GENOMIC DNA]</scope>
    <source>
        <strain evidence="2 3">2012CJ35-5</strain>
    </source>
</reference>
<dbReference type="CDD" id="cd06587">
    <property type="entry name" value="VOC"/>
    <property type="match status" value="1"/>
</dbReference>
<dbReference type="Pfam" id="PF22658">
    <property type="entry name" value="YycE-like_N"/>
    <property type="match status" value="1"/>
</dbReference>
<dbReference type="SUPFAM" id="SSF54593">
    <property type="entry name" value="Glyoxalase/Bleomycin resistance protein/Dihydroxybiphenyl dioxygenase"/>
    <property type="match status" value="1"/>
</dbReference>
<evidence type="ECO:0000313" key="2">
    <source>
        <dbReference type="EMBL" id="MCL6273300.1"/>
    </source>
</evidence>
<organism evidence="2 3">
    <name type="scientific">Flagellimonas spongiicola</name>
    <dbReference type="NCBI Taxonomy" id="2942208"/>
    <lineage>
        <taxon>Bacteria</taxon>
        <taxon>Pseudomonadati</taxon>
        <taxon>Bacteroidota</taxon>
        <taxon>Flavobacteriia</taxon>
        <taxon>Flavobacteriales</taxon>
        <taxon>Flavobacteriaceae</taxon>
        <taxon>Flagellimonas</taxon>
    </lineage>
</organism>
<comment type="caution">
    <text evidence="2">The sequence shown here is derived from an EMBL/GenBank/DDBJ whole genome shotgun (WGS) entry which is preliminary data.</text>
</comment>
<accession>A0ABT0PPK0</accession>
<keyword evidence="3" id="KW-1185">Reference proteome</keyword>
<evidence type="ECO:0000259" key="1">
    <source>
        <dbReference type="PROSITE" id="PS51819"/>
    </source>
</evidence>
<protein>
    <submittedName>
        <fullName evidence="2">VOC family protein</fullName>
    </submittedName>
</protein>
<dbReference type="EMBL" id="JAMFMA010000001">
    <property type="protein sequence ID" value="MCL6273300.1"/>
    <property type="molecule type" value="Genomic_DNA"/>
</dbReference>
<dbReference type="Pfam" id="PF22659">
    <property type="entry name" value="YycE-like_C"/>
    <property type="match status" value="1"/>
</dbReference>